<dbReference type="InterPro" id="IPR043128">
    <property type="entry name" value="Rev_trsase/Diguanyl_cyclase"/>
</dbReference>
<dbReference type="PROSITE" id="PS50887">
    <property type="entry name" value="GGDEF"/>
    <property type="match status" value="1"/>
</dbReference>
<feature type="region of interest" description="Disordered" evidence="1">
    <location>
        <begin position="370"/>
        <end position="389"/>
    </location>
</feature>
<name>A0A1X4JMZ2_9LACO</name>
<gene>
    <name evidence="4" type="ORF">B9D04_02015</name>
</gene>
<feature type="domain" description="GGDEF" evidence="3">
    <location>
        <begin position="247"/>
        <end position="383"/>
    </location>
</feature>
<feature type="transmembrane region" description="Helical" evidence="2">
    <location>
        <begin position="98"/>
        <end position="116"/>
    </location>
</feature>
<comment type="caution">
    <text evidence="4">The sequence shown here is derived from an EMBL/GenBank/DDBJ whole genome shotgun (WGS) entry which is preliminary data.</text>
</comment>
<dbReference type="SUPFAM" id="SSF55073">
    <property type="entry name" value="Nucleotide cyclase"/>
    <property type="match status" value="1"/>
</dbReference>
<dbReference type="CDD" id="cd01949">
    <property type="entry name" value="GGDEF"/>
    <property type="match status" value="1"/>
</dbReference>
<feature type="transmembrane region" description="Helical" evidence="2">
    <location>
        <begin position="70"/>
        <end position="91"/>
    </location>
</feature>
<dbReference type="GO" id="GO:0043709">
    <property type="term" value="P:cell adhesion involved in single-species biofilm formation"/>
    <property type="evidence" value="ECO:0007669"/>
    <property type="project" value="TreeGrafter"/>
</dbReference>
<dbReference type="InterPro" id="IPR000160">
    <property type="entry name" value="GGDEF_dom"/>
</dbReference>
<keyword evidence="2" id="KW-0472">Membrane</keyword>
<reference evidence="4 5" key="1">
    <citation type="submission" date="2017-04" db="EMBL/GenBank/DDBJ databases">
        <title>The genome sequence of Weissella cibaria isolated from wild Drosophila.</title>
        <authorList>
            <person name="Ricks N.J."/>
            <person name="Carroll C."/>
            <person name="Walters A."/>
            <person name="Newell P.D."/>
            <person name="Chaston J.M."/>
        </authorList>
    </citation>
    <scope>NUCLEOTIDE SEQUENCE [LARGE SCALE GENOMIC DNA]</scope>
    <source>
        <strain evidence="4 5">DmW_103</strain>
    </source>
</reference>
<dbReference type="InterPro" id="IPR029787">
    <property type="entry name" value="Nucleotide_cyclase"/>
</dbReference>
<feature type="transmembrane region" description="Helical" evidence="2">
    <location>
        <begin position="153"/>
        <end position="173"/>
    </location>
</feature>
<dbReference type="AlphaFoldDB" id="A0A1X4JMZ2"/>
<protein>
    <recommendedName>
        <fullName evidence="3">GGDEF domain-containing protein</fullName>
    </recommendedName>
</protein>
<feature type="transmembrane region" description="Helical" evidence="2">
    <location>
        <begin position="179"/>
        <end position="203"/>
    </location>
</feature>
<feature type="transmembrane region" description="Helical" evidence="2">
    <location>
        <begin position="122"/>
        <end position="141"/>
    </location>
</feature>
<dbReference type="InterPro" id="IPR050469">
    <property type="entry name" value="Diguanylate_Cyclase"/>
</dbReference>
<dbReference type="Pfam" id="PF00990">
    <property type="entry name" value="GGDEF"/>
    <property type="match status" value="1"/>
</dbReference>
<keyword evidence="2" id="KW-1133">Transmembrane helix</keyword>
<dbReference type="SMART" id="SM00267">
    <property type="entry name" value="GGDEF"/>
    <property type="match status" value="1"/>
</dbReference>
<sequence length="389" mass="44779">METLIYEFIGEHMIAKLLCLPSIIGVIFIMQFGLQRRFMNNQTMYLVTYTLNFVAWLVIAKIVFNDLQDVVVINPYVNDVSLILIIIFYFVMIDTQRYTIIPITISTLLFDAVLLVSSHFNVRIGLLIIGTIIFLCVSYYLSKNRHRIIDTFVEYEVATFVFSAAAWLIVLAVRRDMPHGFALAFVLKFMILMTIVHYGNVFVRELVTRFNNYEIEVNTDPLTNMKNRRLLDKVLNEVVPYFRVKQLPLTLGMFDIDSFKQFNDTYGHDMGDYVLTRVANLVNDTLQQRNADGQVFRYGGEEFVIVFRGVTADVAAEHLATVMEVIRDNSFEFGNHYLTVTISVGVASMCPTDANVDDVLKRADQSLYESKRQGKDRLTVNQPKKGRRD</sequence>
<dbReference type="RefSeq" id="WP_085637489.1">
    <property type="nucleotide sequence ID" value="NZ_CP138904.1"/>
</dbReference>
<feature type="transmembrane region" description="Helical" evidence="2">
    <location>
        <begin position="46"/>
        <end position="64"/>
    </location>
</feature>
<dbReference type="PANTHER" id="PTHR45138:SF9">
    <property type="entry name" value="DIGUANYLATE CYCLASE DGCM-RELATED"/>
    <property type="match status" value="1"/>
</dbReference>
<dbReference type="GO" id="GO:0005886">
    <property type="term" value="C:plasma membrane"/>
    <property type="evidence" value="ECO:0007669"/>
    <property type="project" value="TreeGrafter"/>
</dbReference>
<dbReference type="Gene3D" id="3.30.70.270">
    <property type="match status" value="1"/>
</dbReference>
<feature type="transmembrane region" description="Helical" evidence="2">
    <location>
        <begin position="13"/>
        <end position="34"/>
    </location>
</feature>
<dbReference type="PANTHER" id="PTHR45138">
    <property type="entry name" value="REGULATORY COMPONENTS OF SENSORY TRANSDUCTION SYSTEM"/>
    <property type="match status" value="1"/>
</dbReference>
<evidence type="ECO:0000313" key="5">
    <source>
        <dbReference type="Proteomes" id="UP000193588"/>
    </source>
</evidence>
<dbReference type="GO" id="GO:0052621">
    <property type="term" value="F:diguanylate cyclase activity"/>
    <property type="evidence" value="ECO:0007669"/>
    <property type="project" value="TreeGrafter"/>
</dbReference>
<evidence type="ECO:0000313" key="4">
    <source>
        <dbReference type="EMBL" id="OSP90150.1"/>
    </source>
</evidence>
<evidence type="ECO:0000256" key="2">
    <source>
        <dbReference type="SAM" id="Phobius"/>
    </source>
</evidence>
<keyword evidence="2" id="KW-0812">Transmembrane</keyword>
<evidence type="ECO:0000259" key="3">
    <source>
        <dbReference type="PROSITE" id="PS50887"/>
    </source>
</evidence>
<dbReference type="Proteomes" id="UP000193588">
    <property type="component" value="Unassembled WGS sequence"/>
</dbReference>
<accession>A0A1X4JMZ2</accession>
<dbReference type="FunFam" id="3.30.70.270:FF:000001">
    <property type="entry name" value="Diguanylate cyclase domain protein"/>
    <property type="match status" value="1"/>
</dbReference>
<proteinExistence type="predicted"/>
<dbReference type="GO" id="GO:1902201">
    <property type="term" value="P:negative regulation of bacterial-type flagellum-dependent cell motility"/>
    <property type="evidence" value="ECO:0007669"/>
    <property type="project" value="TreeGrafter"/>
</dbReference>
<organism evidence="4 5">
    <name type="scientific">Weissella cibaria</name>
    <dbReference type="NCBI Taxonomy" id="137591"/>
    <lineage>
        <taxon>Bacteria</taxon>
        <taxon>Bacillati</taxon>
        <taxon>Bacillota</taxon>
        <taxon>Bacilli</taxon>
        <taxon>Lactobacillales</taxon>
        <taxon>Lactobacillaceae</taxon>
        <taxon>Weissella</taxon>
    </lineage>
</organism>
<evidence type="ECO:0000256" key="1">
    <source>
        <dbReference type="SAM" id="MobiDB-lite"/>
    </source>
</evidence>
<dbReference type="EMBL" id="NDXJ01000003">
    <property type="protein sequence ID" value="OSP90150.1"/>
    <property type="molecule type" value="Genomic_DNA"/>
</dbReference>
<dbReference type="NCBIfam" id="TIGR00254">
    <property type="entry name" value="GGDEF"/>
    <property type="match status" value="1"/>
</dbReference>